<reference evidence="1 2" key="1">
    <citation type="submission" date="2014-12" db="EMBL/GenBank/DDBJ databases">
        <title>Frankia sp. BMG5.1 draft genome.</title>
        <authorList>
            <person name="Gtari M."/>
            <person name="Ghodhbane-Gtari F."/>
            <person name="Nouioui I."/>
            <person name="Ktari A."/>
            <person name="Hezbri K."/>
            <person name="Mimouni W."/>
            <person name="Sbissi I."/>
            <person name="Ayari A."/>
            <person name="Yamanaka T."/>
            <person name="Normand P."/>
            <person name="Tisa L.S."/>
            <person name="Boudabous A."/>
        </authorList>
    </citation>
    <scope>NUCLEOTIDE SEQUENCE [LARGE SCALE GENOMIC DNA]</scope>
    <source>
        <strain evidence="1 2">BMG5.1</strain>
    </source>
</reference>
<keyword evidence="2" id="KW-1185">Reference proteome</keyword>
<gene>
    <name evidence="1" type="ORF">FrCorBMG51_08815</name>
</gene>
<proteinExistence type="predicted"/>
<evidence type="ECO:0000313" key="2">
    <source>
        <dbReference type="Proteomes" id="UP000035425"/>
    </source>
</evidence>
<dbReference type="SUPFAM" id="SSF51182">
    <property type="entry name" value="RmlC-like cupins"/>
    <property type="match status" value="1"/>
</dbReference>
<evidence type="ECO:0000313" key="1">
    <source>
        <dbReference type="EMBL" id="KLL11775.1"/>
    </source>
</evidence>
<protein>
    <recommendedName>
        <fullName evidence="3">Mannose-6-phosphate isomerase, cupin superfamily</fullName>
    </recommendedName>
</protein>
<name>A0ABR5F522_9ACTN</name>
<organism evidence="1 2">
    <name type="scientific">Protofrankia coriariae</name>
    <dbReference type="NCBI Taxonomy" id="1562887"/>
    <lineage>
        <taxon>Bacteria</taxon>
        <taxon>Bacillati</taxon>
        <taxon>Actinomycetota</taxon>
        <taxon>Actinomycetes</taxon>
        <taxon>Frankiales</taxon>
        <taxon>Frankiaceae</taxon>
        <taxon>Protofrankia</taxon>
    </lineage>
</organism>
<sequence length="223" mass="25013">MTSYTQLCHQVAGIRAGTVPDWLTQALVNTAAAPREATVLRHPLGFLCIPVKRFEEVGICVHVWTRQVRAARPTTSSVHCHSWDLRSLVLAGEVHNHLVRITPAAGTPPTHRLFEVHSHGDVDELRATPRLVRYGPGTMESHRAGDIYTMPAGTFHRTEIPGGEATTLMMARNRPEHRDRSIGPIHVRDHQVRRRRCDAAECGRVARTVLRLLERRRPAARPV</sequence>
<accession>A0ABR5F522</accession>
<dbReference type="InterPro" id="IPR011051">
    <property type="entry name" value="RmlC_Cupin_sf"/>
</dbReference>
<dbReference type="EMBL" id="JWIO01000011">
    <property type="protein sequence ID" value="KLL11775.1"/>
    <property type="molecule type" value="Genomic_DNA"/>
</dbReference>
<evidence type="ECO:0008006" key="3">
    <source>
        <dbReference type="Google" id="ProtNLM"/>
    </source>
</evidence>
<comment type="caution">
    <text evidence="1">The sequence shown here is derived from an EMBL/GenBank/DDBJ whole genome shotgun (WGS) entry which is preliminary data.</text>
</comment>
<dbReference type="Proteomes" id="UP000035425">
    <property type="component" value="Unassembled WGS sequence"/>
</dbReference>
<dbReference type="RefSeq" id="WP_047222605.1">
    <property type="nucleotide sequence ID" value="NZ_JWIO01000011.1"/>
</dbReference>